<dbReference type="InterPro" id="IPR011453">
    <property type="entry name" value="DUF1559"/>
</dbReference>
<comment type="caution">
    <text evidence="2">The sequence shown here is derived from an EMBL/GenBank/DDBJ whole genome shotgun (WGS) entry which is preliminary data.</text>
</comment>
<dbReference type="InterPro" id="IPR012902">
    <property type="entry name" value="N_methyl_site"/>
</dbReference>
<dbReference type="Proteomes" id="UP000316095">
    <property type="component" value="Unassembled WGS sequence"/>
</dbReference>
<dbReference type="Gene3D" id="3.30.700.10">
    <property type="entry name" value="Glycoprotein, Type 4 Pilin"/>
    <property type="match status" value="1"/>
</dbReference>
<dbReference type="NCBIfam" id="TIGR04294">
    <property type="entry name" value="pre_pil_HX9DG"/>
    <property type="match status" value="1"/>
</dbReference>
<evidence type="ECO:0000259" key="1">
    <source>
        <dbReference type="Pfam" id="PF07596"/>
    </source>
</evidence>
<dbReference type="InterPro" id="IPR045584">
    <property type="entry name" value="Pilin-like"/>
</dbReference>
<dbReference type="PANTHER" id="PTHR30093">
    <property type="entry name" value="GENERAL SECRETION PATHWAY PROTEIN G"/>
    <property type="match status" value="1"/>
</dbReference>
<dbReference type="OrthoDB" id="241095at2"/>
<dbReference type="SUPFAM" id="SSF54523">
    <property type="entry name" value="Pili subunits"/>
    <property type="match status" value="1"/>
</dbReference>
<proteinExistence type="predicted"/>
<evidence type="ECO:0000313" key="3">
    <source>
        <dbReference type="Proteomes" id="UP000316095"/>
    </source>
</evidence>
<dbReference type="PROSITE" id="PS00409">
    <property type="entry name" value="PROKAR_NTER_METHYL"/>
    <property type="match status" value="1"/>
</dbReference>
<dbReference type="Pfam" id="PF07596">
    <property type="entry name" value="SBP_bac_10"/>
    <property type="match status" value="1"/>
</dbReference>
<organism evidence="2 3">
    <name type="scientific">Rubinisphaera italica</name>
    <dbReference type="NCBI Taxonomy" id="2527969"/>
    <lineage>
        <taxon>Bacteria</taxon>
        <taxon>Pseudomonadati</taxon>
        <taxon>Planctomycetota</taxon>
        <taxon>Planctomycetia</taxon>
        <taxon>Planctomycetales</taxon>
        <taxon>Planctomycetaceae</taxon>
        <taxon>Rubinisphaera</taxon>
    </lineage>
</organism>
<feature type="domain" description="DUF1559" evidence="1">
    <location>
        <begin position="31"/>
        <end position="311"/>
    </location>
</feature>
<evidence type="ECO:0000313" key="2">
    <source>
        <dbReference type="EMBL" id="TWT61574.1"/>
    </source>
</evidence>
<protein>
    <submittedName>
        <fullName evidence="2">Type II secretion system protein G</fullName>
    </submittedName>
</protein>
<dbReference type="PANTHER" id="PTHR30093:SF2">
    <property type="entry name" value="TYPE II SECRETION SYSTEM PROTEIN H"/>
    <property type="match status" value="1"/>
</dbReference>
<gene>
    <name evidence="2" type="primary">xcpT_16</name>
    <name evidence="2" type="ORF">Pan54_23100</name>
</gene>
<dbReference type="RefSeq" id="WP_146503546.1">
    <property type="nucleotide sequence ID" value="NZ_SJPG01000001.1"/>
</dbReference>
<dbReference type="NCBIfam" id="TIGR02532">
    <property type="entry name" value="IV_pilin_GFxxxE"/>
    <property type="match status" value="1"/>
</dbReference>
<dbReference type="AlphaFoldDB" id="A0A5C5XFK5"/>
<dbReference type="EMBL" id="SJPG01000001">
    <property type="protein sequence ID" value="TWT61574.1"/>
    <property type="molecule type" value="Genomic_DNA"/>
</dbReference>
<keyword evidence="3" id="KW-1185">Reference proteome</keyword>
<name>A0A5C5XFK5_9PLAN</name>
<dbReference type="Pfam" id="PF07963">
    <property type="entry name" value="N_methyl"/>
    <property type="match status" value="1"/>
</dbReference>
<reference evidence="2 3" key="1">
    <citation type="submission" date="2019-02" db="EMBL/GenBank/DDBJ databases">
        <title>Deep-cultivation of Planctomycetes and their phenomic and genomic characterization uncovers novel biology.</title>
        <authorList>
            <person name="Wiegand S."/>
            <person name="Jogler M."/>
            <person name="Boedeker C."/>
            <person name="Pinto D."/>
            <person name="Vollmers J."/>
            <person name="Rivas-Marin E."/>
            <person name="Kohn T."/>
            <person name="Peeters S.H."/>
            <person name="Heuer A."/>
            <person name="Rast P."/>
            <person name="Oberbeckmann S."/>
            <person name="Bunk B."/>
            <person name="Jeske O."/>
            <person name="Meyerdierks A."/>
            <person name="Storesund J.E."/>
            <person name="Kallscheuer N."/>
            <person name="Luecker S."/>
            <person name="Lage O.M."/>
            <person name="Pohl T."/>
            <person name="Merkel B.J."/>
            <person name="Hornburger P."/>
            <person name="Mueller R.-W."/>
            <person name="Bruemmer F."/>
            <person name="Labrenz M."/>
            <person name="Spormann A.M."/>
            <person name="Op Den Camp H."/>
            <person name="Overmann J."/>
            <person name="Amann R."/>
            <person name="Jetten M.S.M."/>
            <person name="Mascher T."/>
            <person name="Medema M.H."/>
            <person name="Devos D.P."/>
            <person name="Kaster A.-K."/>
            <person name="Ovreas L."/>
            <person name="Rohde M."/>
            <person name="Galperin M.Y."/>
            <person name="Jogler C."/>
        </authorList>
    </citation>
    <scope>NUCLEOTIDE SEQUENCE [LARGE SCALE GENOMIC DNA]</scope>
    <source>
        <strain evidence="2 3">Pan54</strain>
    </source>
</reference>
<sequence>MKNKKGFTLIELLVVIAIIAILVALLLPAVQQAREAARRTSCKNNFKQLGLALHNYHDTHGVFPASVYNKGVCSTVYTGTGKANCQVMNTNGLLMLLPFLEQANLYDAYDFNVAMSDNAGGVYGTQQTCIGGGSTATVMGDPLASGNASRHQTVIDVFTCPSQPSGNDLTATTAAYRAAPGIGGRKTSYDFIVYANYRHSDCNNWSTDTGSVRRIFGDNSKARMRDITDGTSNTFAMGEQKFEIHNGSANPYGYRGWLQPGIDPTFGINNHTYAGIDRSPKLGSWGYGGSYHVGGMQILMADGSVRFISENASSVTISNLCRMADGQVLGEI</sequence>
<dbReference type="InterPro" id="IPR027558">
    <property type="entry name" value="Pre_pil_HX9DG_C"/>
</dbReference>
<accession>A0A5C5XFK5</accession>